<evidence type="ECO:0000313" key="15">
    <source>
        <dbReference type="EMBL" id="KFX19314.1"/>
    </source>
</evidence>
<dbReference type="Proteomes" id="UP000032874">
    <property type="component" value="Unassembled WGS sequence"/>
</dbReference>
<dbReference type="GO" id="GO:0005524">
    <property type="term" value="F:ATP binding"/>
    <property type="evidence" value="ECO:0007669"/>
    <property type="project" value="UniProtKB-UniRule"/>
</dbReference>
<dbReference type="InterPro" id="IPR004154">
    <property type="entry name" value="Anticodon-bd"/>
</dbReference>
<dbReference type="InterPro" id="IPR033656">
    <property type="entry name" value="HisRS_anticodon"/>
</dbReference>
<dbReference type="SUPFAM" id="SSF52954">
    <property type="entry name" value="Class II aaRS ABD-related"/>
    <property type="match status" value="1"/>
</dbReference>
<evidence type="ECO:0000259" key="13">
    <source>
        <dbReference type="PROSITE" id="PS50862"/>
    </source>
</evidence>
<feature type="domain" description="Aminoacyl-transfer RNA synthetases class-II family profile" evidence="13">
    <location>
        <begin position="1"/>
        <end position="327"/>
    </location>
</feature>
<evidence type="ECO:0000313" key="17">
    <source>
        <dbReference type="Proteomes" id="UP000032874"/>
    </source>
</evidence>
<dbReference type="Gene3D" id="3.40.50.800">
    <property type="entry name" value="Anticodon-binding domain"/>
    <property type="match status" value="1"/>
</dbReference>
<keyword evidence="6 11" id="KW-0547">Nucleotide-binding</keyword>
<evidence type="ECO:0000256" key="6">
    <source>
        <dbReference type="ARBA" id="ARBA00022741"/>
    </source>
</evidence>
<protein>
    <recommendedName>
        <fullName evidence="11">Histidine--tRNA ligase</fullName>
        <ecNumber evidence="11">6.1.1.21</ecNumber>
    </recommendedName>
    <alternativeName>
        <fullName evidence="11">Histidyl-tRNA synthetase</fullName>
        <shortName evidence="11">HisRS</shortName>
    </alternativeName>
</protein>
<dbReference type="PANTHER" id="PTHR43707">
    <property type="entry name" value="HISTIDYL-TRNA SYNTHETASE"/>
    <property type="match status" value="1"/>
</dbReference>
<reference evidence="16 17" key="1">
    <citation type="submission" date="2014-08" db="EMBL/GenBank/DDBJ databases">
        <title>Genome sequences of NCPPB Pectobacterium isolates.</title>
        <authorList>
            <person name="Glover R.H."/>
            <person name="Sapp M."/>
            <person name="Elphinstone J."/>
        </authorList>
    </citation>
    <scope>NUCLEOTIDE SEQUENCE [LARGE SCALE GENOMIC DNA]</scope>
    <source>
        <strain evidence="15 16">NCPPB 2793</strain>
        <strain evidence="14 17">NCPPB 2795</strain>
    </source>
</reference>
<dbReference type="InterPro" id="IPR004516">
    <property type="entry name" value="HisRS/HisZ"/>
</dbReference>
<comment type="subcellular location">
    <subcellularLocation>
        <location evidence="1 11">Cytoplasm</location>
    </subcellularLocation>
</comment>
<evidence type="ECO:0000256" key="12">
    <source>
        <dbReference type="PIRSR" id="PIRSR001549-1"/>
    </source>
</evidence>
<dbReference type="CDD" id="cd00773">
    <property type="entry name" value="HisRS-like_core"/>
    <property type="match status" value="1"/>
</dbReference>
<evidence type="ECO:0000256" key="3">
    <source>
        <dbReference type="ARBA" id="ARBA00011738"/>
    </source>
</evidence>
<dbReference type="FunFam" id="3.30.930.10:FF:000005">
    <property type="entry name" value="Histidine--tRNA ligase"/>
    <property type="match status" value="1"/>
</dbReference>
<evidence type="ECO:0000256" key="10">
    <source>
        <dbReference type="ARBA" id="ARBA00047639"/>
    </source>
</evidence>
<dbReference type="FunFam" id="3.40.50.800:FF:000007">
    <property type="entry name" value="Histidine--tRNA ligase"/>
    <property type="match status" value="1"/>
</dbReference>
<accession>A0A093RII8</accession>
<dbReference type="PIRSF" id="PIRSF001549">
    <property type="entry name" value="His-tRNA_synth"/>
    <property type="match status" value="1"/>
</dbReference>
<feature type="binding site" evidence="12">
    <location>
        <position position="131"/>
    </location>
    <ligand>
        <name>L-histidine</name>
        <dbReference type="ChEBI" id="CHEBI:57595"/>
    </ligand>
</feature>
<dbReference type="EC" id="6.1.1.21" evidence="11"/>
<comment type="similarity">
    <text evidence="2 11">Belongs to the class-II aminoacyl-tRNA synthetase family.</text>
</comment>
<dbReference type="Pfam" id="PF13393">
    <property type="entry name" value="tRNA-synt_His"/>
    <property type="match status" value="1"/>
</dbReference>
<feature type="binding site" evidence="12">
    <location>
        <begin position="83"/>
        <end position="85"/>
    </location>
    <ligand>
        <name>L-histidine</name>
        <dbReference type="ChEBI" id="CHEBI:57595"/>
    </ligand>
</feature>
<dbReference type="HAMAP" id="MF_00127">
    <property type="entry name" value="His_tRNA_synth"/>
    <property type="match status" value="1"/>
</dbReference>
<dbReference type="EMBL" id="JQHL01000007">
    <property type="protein sequence ID" value="KFX19314.1"/>
    <property type="molecule type" value="Genomic_DNA"/>
</dbReference>
<dbReference type="OrthoDB" id="9800814at2"/>
<dbReference type="GO" id="GO:0005737">
    <property type="term" value="C:cytoplasm"/>
    <property type="evidence" value="ECO:0007669"/>
    <property type="project" value="UniProtKB-SubCell"/>
</dbReference>
<dbReference type="InterPro" id="IPR015807">
    <property type="entry name" value="His-tRNA-ligase"/>
</dbReference>
<dbReference type="eggNOG" id="COG0124">
    <property type="taxonomic scope" value="Bacteria"/>
</dbReference>
<evidence type="ECO:0000256" key="7">
    <source>
        <dbReference type="ARBA" id="ARBA00022840"/>
    </source>
</evidence>
<dbReference type="InterPro" id="IPR006195">
    <property type="entry name" value="aa-tRNA-synth_II"/>
</dbReference>
<proteinExistence type="inferred from homology"/>
<evidence type="ECO:0000256" key="5">
    <source>
        <dbReference type="ARBA" id="ARBA00022598"/>
    </source>
</evidence>
<dbReference type="PROSITE" id="PS50862">
    <property type="entry name" value="AA_TRNA_LIGASE_II"/>
    <property type="match status" value="1"/>
</dbReference>
<evidence type="ECO:0000256" key="8">
    <source>
        <dbReference type="ARBA" id="ARBA00022917"/>
    </source>
</evidence>
<feature type="binding site" evidence="12">
    <location>
        <position position="259"/>
    </location>
    <ligand>
        <name>L-histidine</name>
        <dbReference type="ChEBI" id="CHEBI:57595"/>
    </ligand>
</feature>
<sequence>MAKNIQAIRGMNDYLPAETALWQRIENSLKQVLSGYGYNEIRLPIVEQTPLFKRAIGEVTDVVEKEMYTFDDRNGDSLTLRPEGTAGCVRAGIEHGILYNQEQRLWYVGPMFRYERPQKGRYRQFHQLGCEVFGLQGPDIDAELILMTARWWRVLGIADHVKLELNSIGSLDARARYREALVAFLEQHKDQLDEDCLRRMYTNPLRVLDTKNPQIQELLNDAPVLTDYLDDESRAHFEALGELLTQSGIPYTVNPRLVRGLDYYNRTVFEWVTTSLGAQGTVCAGGRYDGMVEQLGGHATPAVGFAMGLERLVLLVQSVNPDFKALPSVDAYLISSGAGTQVAAMQLAEKLRDALPQLKLMTNYGGGNFKKQFARADKWGARVALVLGENEVAAGQVVVKNLSNGEQDTLAQADVASRLATLLG</sequence>
<evidence type="ECO:0000313" key="14">
    <source>
        <dbReference type="EMBL" id="KFX02605.1"/>
    </source>
</evidence>
<keyword evidence="9 11" id="KW-0030">Aminoacyl-tRNA synthetase</keyword>
<dbReference type="Proteomes" id="UP000032869">
    <property type="component" value="Unassembled WGS sequence"/>
</dbReference>
<dbReference type="STRING" id="55207.KP22_18020"/>
<dbReference type="EMBL" id="JQHM01000013">
    <property type="protein sequence ID" value="KFX02605.1"/>
    <property type="molecule type" value="Genomic_DNA"/>
</dbReference>
<dbReference type="NCBIfam" id="TIGR00442">
    <property type="entry name" value="hisS"/>
    <property type="match status" value="1"/>
</dbReference>
<comment type="caution">
    <text evidence="14">The sequence shown here is derived from an EMBL/GenBank/DDBJ whole genome shotgun (WGS) entry which is preliminary data.</text>
</comment>
<gene>
    <name evidence="11 14" type="primary">hisS</name>
    <name evidence="15" type="ORF">JV35_14785</name>
    <name evidence="14" type="ORF">KP22_18020</name>
</gene>
<dbReference type="InterPro" id="IPR036621">
    <property type="entry name" value="Anticodon-bd_dom_sf"/>
</dbReference>
<evidence type="ECO:0000313" key="16">
    <source>
        <dbReference type="Proteomes" id="UP000032869"/>
    </source>
</evidence>
<dbReference type="InterPro" id="IPR045864">
    <property type="entry name" value="aa-tRNA-synth_II/BPL/LPL"/>
</dbReference>
<dbReference type="PANTHER" id="PTHR43707:SF1">
    <property type="entry name" value="HISTIDINE--TRNA LIGASE, MITOCHONDRIAL-RELATED"/>
    <property type="match status" value="1"/>
</dbReference>
<dbReference type="Pfam" id="PF03129">
    <property type="entry name" value="HGTP_anticodon"/>
    <property type="match status" value="1"/>
</dbReference>
<keyword evidence="8 11" id="KW-0648">Protein biosynthesis</keyword>
<name>A0A093RII8_9GAMM</name>
<comment type="catalytic activity">
    <reaction evidence="10 11">
        <text>tRNA(His) + L-histidine + ATP = L-histidyl-tRNA(His) + AMP + diphosphate + H(+)</text>
        <dbReference type="Rhea" id="RHEA:17313"/>
        <dbReference type="Rhea" id="RHEA-COMP:9665"/>
        <dbReference type="Rhea" id="RHEA-COMP:9689"/>
        <dbReference type="ChEBI" id="CHEBI:15378"/>
        <dbReference type="ChEBI" id="CHEBI:30616"/>
        <dbReference type="ChEBI" id="CHEBI:33019"/>
        <dbReference type="ChEBI" id="CHEBI:57595"/>
        <dbReference type="ChEBI" id="CHEBI:78442"/>
        <dbReference type="ChEBI" id="CHEBI:78527"/>
        <dbReference type="ChEBI" id="CHEBI:456215"/>
        <dbReference type="EC" id="6.1.1.21"/>
    </reaction>
</comment>
<organism evidence="14 17">
    <name type="scientific">Pectobacterium betavasculorum</name>
    <dbReference type="NCBI Taxonomy" id="55207"/>
    <lineage>
        <taxon>Bacteria</taxon>
        <taxon>Pseudomonadati</taxon>
        <taxon>Pseudomonadota</taxon>
        <taxon>Gammaproteobacteria</taxon>
        <taxon>Enterobacterales</taxon>
        <taxon>Pectobacteriaceae</taxon>
        <taxon>Pectobacterium</taxon>
    </lineage>
</organism>
<evidence type="ECO:0000256" key="9">
    <source>
        <dbReference type="ARBA" id="ARBA00023146"/>
    </source>
</evidence>
<keyword evidence="16" id="KW-1185">Reference proteome</keyword>
<feature type="binding site" evidence="12">
    <location>
        <position position="113"/>
    </location>
    <ligand>
        <name>L-histidine</name>
        <dbReference type="ChEBI" id="CHEBI:57595"/>
    </ligand>
</feature>
<feature type="binding site" evidence="12">
    <location>
        <begin position="263"/>
        <end position="264"/>
    </location>
    <ligand>
        <name>L-histidine</name>
        <dbReference type="ChEBI" id="CHEBI:57595"/>
    </ligand>
</feature>
<evidence type="ECO:0000256" key="4">
    <source>
        <dbReference type="ARBA" id="ARBA00022490"/>
    </source>
</evidence>
<evidence type="ECO:0000256" key="11">
    <source>
        <dbReference type="HAMAP-Rule" id="MF_00127"/>
    </source>
</evidence>
<evidence type="ECO:0000256" key="1">
    <source>
        <dbReference type="ARBA" id="ARBA00004496"/>
    </source>
</evidence>
<evidence type="ECO:0000256" key="2">
    <source>
        <dbReference type="ARBA" id="ARBA00008226"/>
    </source>
</evidence>
<comment type="subunit">
    <text evidence="3 11">Homodimer.</text>
</comment>
<feature type="binding site" evidence="12">
    <location>
        <position position="127"/>
    </location>
    <ligand>
        <name>L-histidine</name>
        <dbReference type="ChEBI" id="CHEBI:57595"/>
    </ligand>
</feature>
<dbReference type="SUPFAM" id="SSF55681">
    <property type="entry name" value="Class II aaRS and biotin synthetases"/>
    <property type="match status" value="1"/>
</dbReference>
<dbReference type="GO" id="GO:0004821">
    <property type="term" value="F:histidine-tRNA ligase activity"/>
    <property type="evidence" value="ECO:0007669"/>
    <property type="project" value="UniProtKB-UniRule"/>
</dbReference>
<dbReference type="CDD" id="cd00859">
    <property type="entry name" value="HisRS_anticodon"/>
    <property type="match status" value="1"/>
</dbReference>
<keyword evidence="4 11" id="KW-0963">Cytoplasm</keyword>
<dbReference type="RefSeq" id="WP_039306172.1">
    <property type="nucleotide sequence ID" value="NZ_JAODTE010000007.1"/>
</dbReference>
<keyword evidence="5 11" id="KW-0436">Ligase</keyword>
<dbReference type="Gene3D" id="3.30.930.10">
    <property type="entry name" value="Bira Bifunctional Protein, Domain 2"/>
    <property type="match status" value="1"/>
</dbReference>
<dbReference type="GO" id="GO:0006427">
    <property type="term" value="P:histidyl-tRNA aminoacylation"/>
    <property type="evidence" value="ECO:0007669"/>
    <property type="project" value="UniProtKB-UniRule"/>
</dbReference>
<dbReference type="InterPro" id="IPR041715">
    <property type="entry name" value="HisRS-like_core"/>
</dbReference>
<keyword evidence="7 11" id="KW-0067">ATP-binding</keyword>
<dbReference type="AlphaFoldDB" id="A0A093RII8"/>